<dbReference type="GO" id="GO:0004497">
    <property type="term" value="F:monooxygenase activity"/>
    <property type="evidence" value="ECO:0007669"/>
    <property type="project" value="InterPro"/>
</dbReference>
<proteinExistence type="predicted"/>
<sequence>FGFSEGLGELGNNDIGLLGNANIESWKLSRHFFNSMFLPSFSERAYDVINKLWNEMDSNWLSNYNNSKNELEIDMTDWIRRFLASVIFELNLGIKTSLIQEDKEISYMHKKLISMLNMYMSSYGWFICNPYWMRHYVPFNRAHTKKLLENRDDLFDFILKIISERRKEIENSLISQDGKAEKMNDMLSMMIKSNTSLNTNNSTDDANSELKRSMTDREILGNVLDSLFGGIATVI</sequence>
<dbReference type="GO" id="GO:0016705">
    <property type="term" value="F:oxidoreductase activity, acting on paired donors, with incorporation or reduction of molecular oxygen"/>
    <property type="evidence" value="ECO:0007669"/>
    <property type="project" value="InterPro"/>
</dbReference>
<accession>A0A9N9BX38</accession>
<dbReference type="SUPFAM" id="SSF48264">
    <property type="entry name" value="Cytochrome P450"/>
    <property type="match status" value="1"/>
</dbReference>
<dbReference type="GO" id="GO:0005506">
    <property type="term" value="F:iron ion binding"/>
    <property type="evidence" value="ECO:0007669"/>
    <property type="project" value="InterPro"/>
</dbReference>
<evidence type="ECO:0000313" key="1">
    <source>
        <dbReference type="EMBL" id="CAG8578978.1"/>
    </source>
</evidence>
<reference evidence="1" key="1">
    <citation type="submission" date="2021-06" db="EMBL/GenBank/DDBJ databases">
        <authorList>
            <person name="Kallberg Y."/>
            <person name="Tangrot J."/>
            <person name="Rosling A."/>
        </authorList>
    </citation>
    <scope>NUCLEOTIDE SEQUENCE</scope>
    <source>
        <strain evidence="1">IN212</strain>
    </source>
</reference>
<gene>
    <name evidence="1" type="ORF">RFULGI_LOCUS5767</name>
</gene>
<dbReference type="AlphaFoldDB" id="A0A9N9BX38"/>
<dbReference type="GO" id="GO:0020037">
    <property type="term" value="F:heme binding"/>
    <property type="evidence" value="ECO:0007669"/>
    <property type="project" value="InterPro"/>
</dbReference>
<dbReference type="InterPro" id="IPR036396">
    <property type="entry name" value="Cyt_P450_sf"/>
</dbReference>
<keyword evidence="2" id="KW-1185">Reference proteome</keyword>
<dbReference type="OrthoDB" id="2394291at2759"/>
<dbReference type="EMBL" id="CAJVPZ010006860">
    <property type="protein sequence ID" value="CAG8578978.1"/>
    <property type="molecule type" value="Genomic_DNA"/>
</dbReference>
<dbReference type="Pfam" id="PF00067">
    <property type="entry name" value="p450"/>
    <property type="match status" value="1"/>
</dbReference>
<name>A0A9N9BX38_9GLOM</name>
<protein>
    <submittedName>
        <fullName evidence="1">4869_t:CDS:1</fullName>
    </submittedName>
</protein>
<dbReference type="InterPro" id="IPR001128">
    <property type="entry name" value="Cyt_P450"/>
</dbReference>
<dbReference type="Proteomes" id="UP000789396">
    <property type="component" value="Unassembled WGS sequence"/>
</dbReference>
<evidence type="ECO:0000313" key="2">
    <source>
        <dbReference type="Proteomes" id="UP000789396"/>
    </source>
</evidence>
<comment type="caution">
    <text evidence="1">The sequence shown here is derived from an EMBL/GenBank/DDBJ whole genome shotgun (WGS) entry which is preliminary data.</text>
</comment>
<dbReference type="Gene3D" id="1.10.630.10">
    <property type="entry name" value="Cytochrome P450"/>
    <property type="match status" value="1"/>
</dbReference>
<organism evidence="1 2">
    <name type="scientific">Racocetra fulgida</name>
    <dbReference type="NCBI Taxonomy" id="60492"/>
    <lineage>
        <taxon>Eukaryota</taxon>
        <taxon>Fungi</taxon>
        <taxon>Fungi incertae sedis</taxon>
        <taxon>Mucoromycota</taxon>
        <taxon>Glomeromycotina</taxon>
        <taxon>Glomeromycetes</taxon>
        <taxon>Diversisporales</taxon>
        <taxon>Gigasporaceae</taxon>
        <taxon>Racocetra</taxon>
    </lineage>
</organism>
<feature type="non-terminal residue" evidence="1">
    <location>
        <position position="1"/>
    </location>
</feature>